<evidence type="ECO:0000259" key="7">
    <source>
        <dbReference type="PROSITE" id="PS51077"/>
    </source>
</evidence>
<evidence type="ECO:0000256" key="5">
    <source>
        <dbReference type="ARBA" id="ARBA00058938"/>
    </source>
</evidence>
<evidence type="ECO:0000256" key="3">
    <source>
        <dbReference type="ARBA" id="ARBA00023125"/>
    </source>
</evidence>
<dbReference type="PROSITE" id="PS51077">
    <property type="entry name" value="HTH_ICLR"/>
    <property type="match status" value="1"/>
</dbReference>
<dbReference type="AlphaFoldDB" id="A0A6L7EUY6"/>
<dbReference type="SUPFAM" id="SSF46785">
    <property type="entry name" value="Winged helix' DNA-binding domain"/>
    <property type="match status" value="1"/>
</dbReference>
<keyword evidence="3" id="KW-0238">DNA-binding</keyword>
<keyword evidence="2" id="KW-0805">Transcription regulation</keyword>
<evidence type="ECO:0000256" key="4">
    <source>
        <dbReference type="ARBA" id="ARBA00023163"/>
    </source>
</evidence>
<gene>
    <name evidence="9" type="ORF">GRQ65_06870</name>
</gene>
<evidence type="ECO:0000256" key="2">
    <source>
        <dbReference type="ARBA" id="ARBA00023015"/>
    </source>
</evidence>
<dbReference type="FunFam" id="1.10.10.10:FF:000056">
    <property type="entry name" value="IclR family transcriptional regulator"/>
    <property type="match status" value="1"/>
</dbReference>
<evidence type="ECO:0000259" key="8">
    <source>
        <dbReference type="PROSITE" id="PS51078"/>
    </source>
</evidence>
<evidence type="ECO:0000313" key="9">
    <source>
        <dbReference type="EMBL" id="MXG89268.1"/>
    </source>
</evidence>
<comment type="caution">
    <text evidence="9">The sequence shown here is derived from an EMBL/GenBank/DDBJ whole genome shotgun (WGS) entry which is preliminary data.</text>
</comment>
<dbReference type="InterPro" id="IPR005471">
    <property type="entry name" value="Tscrpt_reg_IclR_N"/>
</dbReference>
<reference evidence="9 10" key="1">
    <citation type="submission" date="2019-12" db="EMBL/GenBank/DDBJ databases">
        <authorList>
            <person name="Kun Z."/>
        </authorList>
    </citation>
    <scope>NUCLEOTIDE SEQUENCE [LARGE SCALE GENOMIC DNA]</scope>
    <source>
        <strain evidence="9 10">YIM 123512</strain>
    </source>
</reference>
<dbReference type="GO" id="GO:0006071">
    <property type="term" value="P:glycerol metabolic process"/>
    <property type="evidence" value="ECO:0007669"/>
    <property type="project" value="UniProtKB-KW"/>
</dbReference>
<organism evidence="9 10">
    <name type="scientific">Nocardioides flavescens</name>
    <dbReference type="NCBI Taxonomy" id="2691959"/>
    <lineage>
        <taxon>Bacteria</taxon>
        <taxon>Bacillati</taxon>
        <taxon>Actinomycetota</taxon>
        <taxon>Actinomycetes</taxon>
        <taxon>Propionibacteriales</taxon>
        <taxon>Nocardioidaceae</taxon>
        <taxon>Nocardioides</taxon>
    </lineage>
</organism>
<dbReference type="Gene3D" id="1.10.10.10">
    <property type="entry name" value="Winged helix-like DNA-binding domain superfamily/Winged helix DNA-binding domain"/>
    <property type="match status" value="1"/>
</dbReference>
<dbReference type="InterPro" id="IPR036390">
    <property type="entry name" value="WH_DNA-bd_sf"/>
</dbReference>
<evidence type="ECO:0000313" key="10">
    <source>
        <dbReference type="Proteomes" id="UP000473325"/>
    </source>
</evidence>
<dbReference type="PANTHER" id="PTHR30136:SF24">
    <property type="entry name" value="HTH-TYPE TRANSCRIPTIONAL REPRESSOR ALLR"/>
    <property type="match status" value="1"/>
</dbReference>
<dbReference type="Gene3D" id="3.30.450.40">
    <property type="match status" value="1"/>
</dbReference>
<dbReference type="InterPro" id="IPR014757">
    <property type="entry name" value="Tscrpt_reg_IclR_C"/>
</dbReference>
<dbReference type="EMBL" id="WUEK01000003">
    <property type="protein sequence ID" value="MXG89268.1"/>
    <property type="molecule type" value="Genomic_DNA"/>
</dbReference>
<dbReference type="PROSITE" id="PS51078">
    <property type="entry name" value="ICLR_ED"/>
    <property type="match status" value="1"/>
</dbReference>
<name>A0A6L7EUY6_9ACTN</name>
<dbReference type="SMART" id="SM00346">
    <property type="entry name" value="HTH_ICLR"/>
    <property type="match status" value="1"/>
</dbReference>
<comment type="function">
    <text evidence="5">May be an activator protein for the gylABX operon.</text>
</comment>
<dbReference type="SUPFAM" id="SSF55781">
    <property type="entry name" value="GAF domain-like"/>
    <property type="match status" value="1"/>
</dbReference>
<dbReference type="GO" id="GO:0003677">
    <property type="term" value="F:DNA binding"/>
    <property type="evidence" value="ECO:0007669"/>
    <property type="project" value="UniProtKB-KW"/>
</dbReference>
<sequence length="254" mass="26673">MTGGGRVQSLERAFVLLEALAEADRPLGVTELTGPTGLSLGTVHRLLRTLVDLGYVRQEASRGYALGPGFIRLGERASAGLGAWCRPLLAEAAQELGESVNLAALEGDHVVYVAHVPSSRSMRMFTEVGSRRPVHSTGVGKAMLADLPAAEALALAAADGMPPATEHTITDPDTLAAELRRVAERGYALDEEEQELGVRCVALAVPGPGPRLAVSVSGPTARMTDDLVARAVPLLQRTVTAISRELTGRRGETA</sequence>
<dbReference type="Pfam" id="PF01614">
    <property type="entry name" value="IclR_C"/>
    <property type="match status" value="1"/>
</dbReference>
<protein>
    <recommendedName>
        <fullName evidence="6">Glycerol operon regulatory protein</fullName>
    </recommendedName>
</protein>
<dbReference type="InterPro" id="IPR029016">
    <property type="entry name" value="GAF-like_dom_sf"/>
</dbReference>
<proteinExistence type="predicted"/>
<feature type="domain" description="IclR-ED" evidence="8">
    <location>
        <begin position="69"/>
        <end position="248"/>
    </location>
</feature>
<dbReference type="GO" id="GO:0045892">
    <property type="term" value="P:negative regulation of DNA-templated transcription"/>
    <property type="evidence" value="ECO:0007669"/>
    <property type="project" value="TreeGrafter"/>
</dbReference>
<dbReference type="PANTHER" id="PTHR30136">
    <property type="entry name" value="HELIX-TURN-HELIX TRANSCRIPTIONAL REGULATOR, ICLR FAMILY"/>
    <property type="match status" value="1"/>
</dbReference>
<dbReference type="InterPro" id="IPR036388">
    <property type="entry name" value="WH-like_DNA-bd_sf"/>
</dbReference>
<dbReference type="GO" id="GO:0003700">
    <property type="term" value="F:DNA-binding transcription factor activity"/>
    <property type="evidence" value="ECO:0007669"/>
    <property type="project" value="TreeGrafter"/>
</dbReference>
<keyword evidence="4" id="KW-0804">Transcription</keyword>
<keyword evidence="1" id="KW-0319">Glycerol metabolism</keyword>
<evidence type="ECO:0000256" key="6">
    <source>
        <dbReference type="ARBA" id="ARBA00070406"/>
    </source>
</evidence>
<dbReference type="Proteomes" id="UP000473325">
    <property type="component" value="Unassembled WGS sequence"/>
</dbReference>
<accession>A0A6L7EUY6</accession>
<dbReference type="Pfam" id="PF09339">
    <property type="entry name" value="HTH_IclR"/>
    <property type="match status" value="1"/>
</dbReference>
<feature type="domain" description="HTH iclR-type" evidence="7">
    <location>
        <begin position="7"/>
        <end position="68"/>
    </location>
</feature>
<dbReference type="InterPro" id="IPR050707">
    <property type="entry name" value="HTH_MetabolicPath_Reg"/>
</dbReference>
<evidence type="ECO:0000256" key="1">
    <source>
        <dbReference type="ARBA" id="ARBA00022798"/>
    </source>
</evidence>
<keyword evidence="10" id="KW-1185">Reference proteome</keyword>